<evidence type="ECO:0000313" key="1">
    <source>
        <dbReference type="EMBL" id="KAE9617833.1"/>
    </source>
</evidence>
<sequence>MGHLKYQCPTYLKKFEGEKNTSKDFKSNKAYIVWDVPEEDTTSSISKEEESAKLCLMIKKVR</sequence>
<dbReference type="EMBL" id="WOCE01000003">
    <property type="protein sequence ID" value="KAE9617833.1"/>
    <property type="molecule type" value="Genomic_DNA"/>
</dbReference>
<comment type="caution">
    <text evidence="1">The sequence shown here is derived from an EMBL/GenBank/DDBJ whole genome shotgun (WGS) entry which is preliminary data.</text>
</comment>
<proteinExistence type="predicted"/>
<dbReference type="AlphaFoldDB" id="A0A6A4QWJ0"/>
<keyword evidence="2" id="KW-1185">Reference proteome</keyword>
<reference evidence="2" key="1">
    <citation type="journal article" date="2020" name="Nat. Commun.">
        <title>Genome sequence of the cluster root forming white lupin.</title>
        <authorList>
            <person name="Hufnagel B."/>
            <person name="Marques A."/>
            <person name="Soriano A."/>
            <person name="Marques L."/>
            <person name="Divol F."/>
            <person name="Doumas P."/>
            <person name="Sallet E."/>
            <person name="Mancinotti D."/>
            <person name="Carrere S."/>
            <person name="Marande W."/>
            <person name="Arribat S."/>
            <person name="Keller J."/>
            <person name="Huneau C."/>
            <person name="Blein T."/>
            <person name="Aime D."/>
            <person name="Laguerre M."/>
            <person name="Taylor J."/>
            <person name="Schubert V."/>
            <person name="Nelson M."/>
            <person name="Geu-Flores F."/>
            <person name="Crespi M."/>
            <person name="Gallardo-Guerrero K."/>
            <person name="Delaux P.-M."/>
            <person name="Salse J."/>
            <person name="Berges H."/>
            <person name="Guyot R."/>
            <person name="Gouzy J."/>
            <person name="Peret B."/>
        </authorList>
    </citation>
    <scope>NUCLEOTIDE SEQUENCE [LARGE SCALE GENOMIC DNA]</scope>
    <source>
        <strain evidence="2">cv. Amiga</strain>
    </source>
</reference>
<gene>
    <name evidence="1" type="ORF">Lalb_Chr03g0039761</name>
</gene>
<organism evidence="1 2">
    <name type="scientific">Lupinus albus</name>
    <name type="common">White lupine</name>
    <name type="synonym">Lupinus termis</name>
    <dbReference type="NCBI Taxonomy" id="3870"/>
    <lineage>
        <taxon>Eukaryota</taxon>
        <taxon>Viridiplantae</taxon>
        <taxon>Streptophyta</taxon>
        <taxon>Embryophyta</taxon>
        <taxon>Tracheophyta</taxon>
        <taxon>Spermatophyta</taxon>
        <taxon>Magnoliopsida</taxon>
        <taxon>eudicotyledons</taxon>
        <taxon>Gunneridae</taxon>
        <taxon>Pentapetalae</taxon>
        <taxon>rosids</taxon>
        <taxon>fabids</taxon>
        <taxon>Fabales</taxon>
        <taxon>Fabaceae</taxon>
        <taxon>Papilionoideae</taxon>
        <taxon>50 kb inversion clade</taxon>
        <taxon>genistoids sensu lato</taxon>
        <taxon>core genistoids</taxon>
        <taxon>Genisteae</taxon>
        <taxon>Lupinus</taxon>
    </lineage>
</organism>
<dbReference type="Proteomes" id="UP000447434">
    <property type="component" value="Chromosome 3"/>
</dbReference>
<accession>A0A6A4QWJ0</accession>
<protein>
    <submittedName>
        <fullName evidence="1">Uncharacterized protein</fullName>
    </submittedName>
</protein>
<evidence type="ECO:0000313" key="2">
    <source>
        <dbReference type="Proteomes" id="UP000447434"/>
    </source>
</evidence>
<name>A0A6A4QWJ0_LUPAL</name>